<organism evidence="2 3">
    <name type="scientific">Streptomyces albipurpureus</name>
    <dbReference type="NCBI Taxonomy" id="2897419"/>
    <lineage>
        <taxon>Bacteria</taxon>
        <taxon>Bacillati</taxon>
        <taxon>Actinomycetota</taxon>
        <taxon>Actinomycetes</taxon>
        <taxon>Kitasatosporales</taxon>
        <taxon>Streptomycetaceae</taxon>
        <taxon>Streptomyces</taxon>
    </lineage>
</organism>
<protein>
    <submittedName>
        <fullName evidence="2">Uncharacterized protein</fullName>
    </submittedName>
</protein>
<evidence type="ECO:0000313" key="2">
    <source>
        <dbReference type="EMBL" id="MCM2391874.1"/>
    </source>
</evidence>
<feature type="compositionally biased region" description="Low complexity" evidence="1">
    <location>
        <begin position="126"/>
        <end position="139"/>
    </location>
</feature>
<reference evidence="2" key="1">
    <citation type="submission" date="2022-06" db="EMBL/GenBank/DDBJ databases">
        <title>Genome public.</title>
        <authorList>
            <person name="Sun Q."/>
        </authorList>
    </citation>
    <scope>NUCLEOTIDE SEQUENCE</scope>
    <source>
        <strain evidence="2">CWNU-1</strain>
    </source>
</reference>
<dbReference type="EMBL" id="JAMQAW010000034">
    <property type="protein sequence ID" value="MCM2391874.1"/>
    <property type="molecule type" value="Genomic_DNA"/>
</dbReference>
<proteinExistence type="predicted"/>
<feature type="region of interest" description="Disordered" evidence="1">
    <location>
        <begin position="126"/>
        <end position="150"/>
    </location>
</feature>
<accession>A0ABT0UTU9</accession>
<evidence type="ECO:0000256" key="1">
    <source>
        <dbReference type="SAM" id="MobiDB-lite"/>
    </source>
</evidence>
<name>A0ABT0UTU9_9ACTN</name>
<dbReference type="Proteomes" id="UP001431429">
    <property type="component" value="Unassembled WGS sequence"/>
</dbReference>
<sequence>MAGELLGQALPALAAAGGAAVVQAAGTDVWTAFRARVARLFGRGDTARESAELERLDRTHDALAPGGPGEGAVRDRMVQEGVWQARFETLLEDLDDTDRERVAGELQALIVLAASVPGGVVAAGTGKATARDGGTATTGIHQTGGSSGGGGPVIAVNTGEAEATGTGSSATSGIVKS</sequence>
<dbReference type="RefSeq" id="WP_250922204.1">
    <property type="nucleotide sequence ID" value="NZ_JAMQAW010000034.1"/>
</dbReference>
<comment type="caution">
    <text evidence="2">The sequence shown here is derived from an EMBL/GenBank/DDBJ whole genome shotgun (WGS) entry which is preliminary data.</text>
</comment>
<keyword evidence="3" id="KW-1185">Reference proteome</keyword>
<gene>
    <name evidence="2" type="ORF">NBG84_26915</name>
</gene>
<evidence type="ECO:0000313" key="3">
    <source>
        <dbReference type="Proteomes" id="UP001431429"/>
    </source>
</evidence>